<dbReference type="WBParaSite" id="nRc.2.0.1.t44576-RA">
    <property type="protein sequence ID" value="nRc.2.0.1.t44576-RA"/>
    <property type="gene ID" value="nRc.2.0.1.g44576"/>
</dbReference>
<organism evidence="1 2">
    <name type="scientific">Romanomermis culicivorax</name>
    <name type="common">Nematode worm</name>
    <dbReference type="NCBI Taxonomy" id="13658"/>
    <lineage>
        <taxon>Eukaryota</taxon>
        <taxon>Metazoa</taxon>
        <taxon>Ecdysozoa</taxon>
        <taxon>Nematoda</taxon>
        <taxon>Enoplea</taxon>
        <taxon>Dorylaimia</taxon>
        <taxon>Mermithida</taxon>
        <taxon>Mermithoidea</taxon>
        <taxon>Mermithidae</taxon>
        <taxon>Romanomermis</taxon>
    </lineage>
</organism>
<proteinExistence type="predicted"/>
<sequence length="89" mass="10303">MTRLETHKNAPPDRKPNNLIERANTMFTYLNWQKLKDRDETDPGFSIFRISNYPDPVHINETFFDYGKFPTIPEARSGGILSKTKAEDG</sequence>
<dbReference type="Proteomes" id="UP000887565">
    <property type="component" value="Unplaced"/>
</dbReference>
<evidence type="ECO:0000313" key="1">
    <source>
        <dbReference type="Proteomes" id="UP000887565"/>
    </source>
</evidence>
<accession>A0A915L269</accession>
<name>A0A915L269_ROMCU</name>
<protein>
    <submittedName>
        <fullName evidence="2">Uncharacterized protein</fullName>
    </submittedName>
</protein>
<evidence type="ECO:0000313" key="2">
    <source>
        <dbReference type="WBParaSite" id="nRc.2.0.1.t44576-RA"/>
    </source>
</evidence>
<dbReference type="AlphaFoldDB" id="A0A915L269"/>
<keyword evidence="1" id="KW-1185">Reference proteome</keyword>
<reference evidence="2" key="1">
    <citation type="submission" date="2022-11" db="UniProtKB">
        <authorList>
            <consortium name="WormBaseParasite"/>
        </authorList>
    </citation>
    <scope>IDENTIFICATION</scope>
</reference>